<keyword evidence="1" id="KW-0472">Membrane</keyword>
<dbReference type="Proteomes" id="UP001314262">
    <property type="component" value="Unassembled WGS sequence"/>
</dbReference>
<sequence length="213" mass="25476">MQSFLAIKSDLKTKQRNNKKWRFILYILSIYMSIRIIHLLYLVRALQSSPIIDTTLTLHVYLLLLLILMTDVFVFFIFRFFHRIDWITKTENEIIDITTNTQVDEWLSRNKELIANVIFSPPLPPKKRPNYPWGVINQDDYYQIIFIDFSKKNSLVILTIQKSEINQYDEEKTIKNLIHTIQKRAKKTEKPIFKQFYSSVRFFSTISSQKTSQ</sequence>
<proteinExistence type="predicted"/>
<reference evidence="2 3" key="1">
    <citation type="submission" date="2023-10" db="EMBL/GenBank/DDBJ databases">
        <authorList>
            <person name="Botero Cardona J."/>
        </authorList>
    </citation>
    <scope>NUCLEOTIDE SEQUENCE [LARGE SCALE GENOMIC DNA]</scope>
    <source>
        <strain evidence="2 3">R-53137</strain>
    </source>
</reference>
<keyword evidence="1" id="KW-1133">Transmembrane helix</keyword>
<protein>
    <submittedName>
        <fullName evidence="2">Uncharacterized protein</fullName>
    </submittedName>
</protein>
<evidence type="ECO:0000256" key="1">
    <source>
        <dbReference type="SAM" id="Phobius"/>
    </source>
</evidence>
<dbReference type="EMBL" id="CAUZLT010000008">
    <property type="protein sequence ID" value="CAK1254513.1"/>
    <property type="molecule type" value="Genomic_DNA"/>
</dbReference>
<gene>
    <name evidence="2" type="ORF">R53137_KAKDMLNK_01573</name>
</gene>
<evidence type="ECO:0000313" key="2">
    <source>
        <dbReference type="EMBL" id="CAK1254513.1"/>
    </source>
</evidence>
<feature type="transmembrane region" description="Helical" evidence="1">
    <location>
        <begin position="61"/>
        <end position="81"/>
    </location>
</feature>
<keyword evidence="1" id="KW-0812">Transmembrane</keyword>
<comment type="caution">
    <text evidence="2">The sequence shown here is derived from an EMBL/GenBank/DDBJ whole genome shotgun (WGS) entry which is preliminary data.</text>
</comment>
<organism evidence="2 3">
    <name type="scientific">Fructobacillus tropaeoli</name>
    <dbReference type="NCBI Taxonomy" id="709323"/>
    <lineage>
        <taxon>Bacteria</taxon>
        <taxon>Bacillati</taxon>
        <taxon>Bacillota</taxon>
        <taxon>Bacilli</taxon>
        <taxon>Lactobacillales</taxon>
        <taxon>Lactobacillaceae</taxon>
        <taxon>Fructobacillus</taxon>
    </lineage>
</organism>
<accession>A0ABN9Z1I2</accession>
<evidence type="ECO:0000313" key="3">
    <source>
        <dbReference type="Proteomes" id="UP001314262"/>
    </source>
</evidence>
<keyword evidence="3" id="KW-1185">Reference proteome</keyword>
<dbReference type="RefSeq" id="WP_338344473.1">
    <property type="nucleotide sequence ID" value="NZ_CAUZLT010000008.1"/>
</dbReference>
<feature type="transmembrane region" description="Helical" evidence="1">
    <location>
        <begin position="21"/>
        <end position="41"/>
    </location>
</feature>
<name>A0ABN9Z1I2_9LACO</name>